<evidence type="ECO:0008006" key="2">
    <source>
        <dbReference type="Google" id="ProtNLM"/>
    </source>
</evidence>
<dbReference type="EMBL" id="KC993173">
    <property type="protein sequence ID" value="AGS44032.1"/>
    <property type="molecule type" value="Genomic_DNA"/>
</dbReference>
<accession>S5TEY8</accession>
<reference evidence="1" key="1">
    <citation type="submission" date="2013-04" db="EMBL/GenBank/DDBJ databases">
        <authorList>
            <person name="Hegedusova E."/>
            <person name="Brejova B."/>
            <person name="Nosek J."/>
        </authorList>
    </citation>
    <scope>NUCLEOTIDE SEQUENCE</scope>
    <source>
        <strain evidence="1">NCAIM Y.01608</strain>
    </source>
</reference>
<protein>
    <recommendedName>
        <fullName evidence="2">Homing endonuclease LAGLIDADG domain-containing protein</fullName>
    </recommendedName>
</protein>
<dbReference type="Gene3D" id="3.10.28.10">
    <property type="entry name" value="Homing endonucleases"/>
    <property type="match status" value="1"/>
</dbReference>
<name>S5TEY8_9ASCO</name>
<organism evidence="1">
    <name type="scientific">Ogataea polymorpha</name>
    <dbReference type="NCBI Taxonomy" id="460523"/>
    <lineage>
        <taxon>Eukaryota</taxon>
        <taxon>Fungi</taxon>
        <taxon>Dikarya</taxon>
        <taxon>Ascomycota</taxon>
        <taxon>Saccharomycotina</taxon>
        <taxon>Pichiomycetes</taxon>
        <taxon>Pichiales</taxon>
        <taxon>Pichiaceae</taxon>
        <taxon>Ogataea</taxon>
    </lineage>
</organism>
<proteinExistence type="predicted"/>
<dbReference type="AlphaFoldDB" id="S5TEY8"/>
<keyword evidence="1" id="KW-0496">Mitochondrion</keyword>
<geneLocation type="mitochondrion" evidence="1"/>
<sequence length="312" mass="38069">MVFSFKLLFNNIINNIKNTFLFLLQEIYLYLFSPFLNLLLINNYSSLRINNNNNKLNNLNKNYKNYKSYNSRELKILLNNTDSIFNNQYLLKFENNDYNIFTILLGLSFGGLHFKPNRLDAYYCRNAKDIKYISKIRNILIYLSQINKKLTKKKVYKSINNDKFSVITFYIKRLKFKYLSPLIHSLYEYNSEHNKWIFLIKNKEFFEKYFSWISLGLWLRENKIITSKKDEYLRLSLNNLNYNDMLYLQDFFKRKFNLDLSIHKTGKKDIYRIYFKIKSLERIRIGLSYYFTIEFINEIFENDPRDGRLIKF</sequence>
<dbReference type="SUPFAM" id="SSF55608">
    <property type="entry name" value="Homing endonucleases"/>
    <property type="match status" value="1"/>
</dbReference>
<dbReference type="InterPro" id="IPR027434">
    <property type="entry name" value="Homing_endonucl"/>
</dbReference>
<evidence type="ECO:0000313" key="1">
    <source>
        <dbReference type="EMBL" id="AGS44032.1"/>
    </source>
</evidence>
<gene>
    <name evidence="1" type="primary">orf312</name>
</gene>